<dbReference type="InterPro" id="IPR020084">
    <property type="entry name" value="NUDIX_hydrolase_CS"/>
</dbReference>
<evidence type="ECO:0000256" key="1">
    <source>
        <dbReference type="ARBA" id="ARBA00022801"/>
    </source>
</evidence>
<dbReference type="Gene3D" id="3.90.79.10">
    <property type="entry name" value="Nucleoside Triphosphate Pyrophosphohydrolase"/>
    <property type="match status" value="1"/>
</dbReference>
<dbReference type="PANTHER" id="PTHR10885:SF0">
    <property type="entry name" value="ISOPENTENYL-DIPHOSPHATE DELTA-ISOMERASE"/>
    <property type="match status" value="1"/>
</dbReference>
<evidence type="ECO:0000259" key="2">
    <source>
        <dbReference type="PROSITE" id="PS51462"/>
    </source>
</evidence>
<dbReference type="InterPro" id="IPR015797">
    <property type="entry name" value="NUDIX_hydrolase-like_dom_sf"/>
</dbReference>
<dbReference type="EMBL" id="WITJ01000008">
    <property type="protein sequence ID" value="MQW39639.1"/>
    <property type="molecule type" value="Genomic_DNA"/>
</dbReference>
<gene>
    <name evidence="3" type="ORF">GHI93_06785</name>
</gene>
<sequence>MTENFDIYNAQKLKTGKIGTRGIPLGSGQFRFVVRVIIFNQTGDKVLIQQRQGTKSIFPHFWDFTASGGVQAGELLHEAATRELLEETGLLDDFSNMPSRLTIQFYEGWSEVFVIQKNIPLKDLTLQKSEVSAMRWVSEDELNALVDEGIFIPFHYAKHIFDYIRFNGEINLGGRDD</sequence>
<keyword evidence="4" id="KW-1185">Reference proteome</keyword>
<evidence type="ECO:0000313" key="4">
    <source>
        <dbReference type="Proteomes" id="UP000439550"/>
    </source>
</evidence>
<dbReference type="InterPro" id="IPR000086">
    <property type="entry name" value="NUDIX_hydrolase_dom"/>
</dbReference>
<comment type="caution">
    <text evidence="3">The sequence shown here is derived from an EMBL/GenBank/DDBJ whole genome shotgun (WGS) entry which is preliminary data.</text>
</comment>
<dbReference type="GO" id="GO:0016787">
    <property type="term" value="F:hydrolase activity"/>
    <property type="evidence" value="ECO:0007669"/>
    <property type="project" value="UniProtKB-KW"/>
</dbReference>
<reference evidence="3 4" key="1">
    <citation type="submission" date="2019-10" db="EMBL/GenBank/DDBJ databases">
        <authorList>
            <person name="Dong K."/>
        </authorList>
    </citation>
    <scope>NUCLEOTIDE SEQUENCE [LARGE SCALE GENOMIC DNA]</scope>
    <source>
        <strain evidence="3 4">DSM 28960</strain>
    </source>
</reference>
<name>A0A7X2D0B5_9LACT</name>
<proteinExistence type="predicted"/>
<evidence type="ECO:0000313" key="3">
    <source>
        <dbReference type="EMBL" id="MQW39639.1"/>
    </source>
</evidence>
<dbReference type="PANTHER" id="PTHR10885">
    <property type="entry name" value="ISOPENTENYL-DIPHOSPHATE DELTA-ISOMERASE"/>
    <property type="match status" value="1"/>
</dbReference>
<dbReference type="PROSITE" id="PS00893">
    <property type="entry name" value="NUDIX_BOX"/>
    <property type="match status" value="1"/>
</dbReference>
<protein>
    <submittedName>
        <fullName evidence="3">NUDIX domain-containing protein</fullName>
    </submittedName>
</protein>
<dbReference type="PROSITE" id="PS51462">
    <property type="entry name" value="NUDIX"/>
    <property type="match status" value="1"/>
</dbReference>
<dbReference type="SUPFAM" id="SSF55811">
    <property type="entry name" value="Nudix"/>
    <property type="match status" value="1"/>
</dbReference>
<dbReference type="AlphaFoldDB" id="A0A7X2D0B5"/>
<keyword evidence="1" id="KW-0378">Hydrolase</keyword>
<dbReference type="CDD" id="cd04693">
    <property type="entry name" value="NUDIX_Hydrolase"/>
    <property type="match status" value="1"/>
</dbReference>
<accession>A0A7X2D0B5</accession>
<feature type="domain" description="Nudix hydrolase" evidence="2">
    <location>
        <begin position="29"/>
        <end position="159"/>
    </location>
</feature>
<dbReference type="Pfam" id="PF00293">
    <property type="entry name" value="NUDIX"/>
    <property type="match status" value="1"/>
</dbReference>
<dbReference type="Proteomes" id="UP000439550">
    <property type="component" value="Unassembled WGS sequence"/>
</dbReference>
<organism evidence="3 4">
    <name type="scientific">Lactococcus hircilactis</name>
    <dbReference type="NCBI Taxonomy" id="1494462"/>
    <lineage>
        <taxon>Bacteria</taxon>
        <taxon>Bacillati</taxon>
        <taxon>Bacillota</taxon>
        <taxon>Bacilli</taxon>
        <taxon>Lactobacillales</taxon>
        <taxon>Streptococcaceae</taxon>
        <taxon>Lactococcus</taxon>
    </lineage>
</organism>